<dbReference type="InterPro" id="IPR010413">
    <property type="entry name" value="HutX-like"/>
</dbReference>
<dbReference type="eggNOG" id="COG3721">
    <property type="taxonomic scope" value="Bacteria"/>
</dbReference>
<dbReference type="AlphaFoldDB" id="N6YXT9"/>
<dbReference type="PIRSF" id="PIRSF030840">
    <property type="entry name" value="DUF1008"/>
    <property type="match status" value="1"/>
</dbReference>
<keyword evidence="2" id="KW-1185">Reference proteome</keyword>
<dbReference type="Gene3D" id="3.40.1570.10">
    <property type="entry name" value="HemS/ChuS/ChuX like domains"/>
    <property type="match status" value="1"/>
</dbReference>
<sequence>MNNAATTHETSPARLDELRARLSADASGVLEMFAQEYAVSMRTVIECLPESFRALAPGEHAEAVLLDIAGWGPVTVLVHTPDVILECKAPLPAGRFAHGFYNIGGGSPVSGHLRLDRCKTLAFVRRPFMGADSCSVNFLNAEGEAMFKVFVGRDEQRALLADQVERFSALWKRLGEAAIV</sequence>
<reference evidence="1 2" key="1">
    <citation type="submission" date="2012-09" db="EMBL/GenBank/DDBJ databases">
        <title>Draft Genome Sequences of 6 Strains from Genus Thauera.</title>
        <authorList>
            <person name="Liu B."/>
            <person name="Shapleigh J.P."/>
            <person name="Frostegard A.H."/>
        </authorList>
    </citation>
    <scope>NUCLEOTIDE SEQUENCE [LARGE SCALE GENOMIC DNA]</scope>
    <source>
        <strain evidence="2">47Lol / DSM 12138</strain>
    </source>
</reference>
<dbReference type="NCBIfam" id="TIGR04108">
    <property type="entry name" value="HutX"/>
    <property type="match status" value="1"/>
</dbReference>
<dbReference type="Pfam" id="PF06228">
    <property type="entry name" value="ChuX_HutX"/>
    <property type="match status" value="1"/>
</dbReference>
<dbReference type="InterPro" id="IPR053733">
    <property type="entry name" value="Heme_Transport_Util_sf"/>
</dbReference>
<comment type="caution">
    <text evidence="1">The sequence shown here is derived from an EMBL/GenBank/DDBJ whole genome shotgun (WGS) entry which is preliminary data.</text>
</comment>
<dbReference type="Proteomes" id="UP000013232">
    <property type="component" value="Unassembled WGS sequence"/>
</dbReference>
<proteinExistence type="predicted"/>
<organism evidence="1 2">
    <name type="scientific">Thauera linaloolentis (strain DSM 12138 / JCM 21573 / CCUG 41526 / CIP 105981 / IAM 15112 / NBRC 102519 / 47Lol)</name>
    <dbReference type="NCBI Taxonomy" id="1123367"/>
    <lineage>
        <taxon>Bacteria</taxon>
        <taxon>Pseudomonadati</taxon>
        <taxon>Pseudomonadota</taxon>
        <taxon>Betaproteobacteria</taxon>
        <taxon>Rhodocyclales</taxon>
        <taxon>Zoogloeaceae</taxon>
        <taxon>Thauera</taxon>
    </lineage>
</organism>
<dbReference type="SUPFAM" id="SSF144064">
    <property type="entry name" value="Heme iron utilization protein-like"/>
    <property type="match status" value="1"/>
</dbReference>
<name>N6YXT9_THAL4</name>
<dbReference type="STRING" id="1123367.GCA_000621305_03396"/>
<dbReference type="RefSeq" id="WP_004344085.1">
    <property type="nucleotide sequence ID" value="NZ_AMXE01000094.1"/>
</dbReference>
<evidence type="ECO:0000313" key="2">
    <source>
        <dbReference type="Proteomes" id="UP000013232"/>
    </source>
</evidence>
<gene>
    <name evidence="1" type="ORF">C666_16685</name>
</gene>
<evidence type="ECO:0000313" key="1">
    <source>
        <dbReference type="EMBL" id="ENO84754.1"/>
    </source>
</evidence>
<accession>N6YXT9</accession>
<dbReference type="OrthoDB" id="8781266at2"/>
<dbReference type="EMBL" id="AMXE01000094">
    <property type="protein sequence ID" value="ENO84754.1"/>
    <property type="molecule type" value="Genomic_DNA"/>
</dbReference>
<dbReference type="CDD" id="cd16829">
    <property type="entry name" value="ChuX_HutX-like"/>
    <property type="match status" value="1"/>
</dbReference>
<protein>
    <submittedName>
        <fullName evidence="1">Putative hemin utilization protein (HuvX/HugX)</fullName>
    </submittedName>
</protein>